<dbReference type="Pfam" id="PF00232">
    <property type="entry name" value="Glyco_hydro_1"/>
    <property type="match status" value="1"/>
</dbReference>
<evidence type="ECO:0000256" key="3">
    <source>
        <dbReference type="ARBA" id="ARBA00012929"/>
    </source>
</evidence>
<keyword evidence="6" id="KW-0521">NADP</keyword>
<evidence type="ECO:0000256" key="4">
    <source>
        <dbReference type="ARBA" id="ARBA00017099"/>
    </source>
</evidence>
<dbReference type="GO" id="GO:0008831">
    <property type="term" value="F:dTDP-4-dehydrorhamnose reductase activity"/>
    <property type="evidence" value="ECO:0007669"/>
    <property type="project" value="UniProtKB-EC"/>
</dbReference>
<evidence type="ECO:0000256" key="2">
    <source>
        <dbReference type="ARBA" id="ARBA00010944"/>
    </source>
</evidence>
<comment type="caution">
    <text evidence="9">The sequence shown here is derived from an EMBL/GenBank/DDBJ whole genome shotgun (WGS) entry which is preliminary data.</text>
</comment>
<dbReference type="InterPro" id="IPR005913">
    <property type="entry name" value="dTDP_dehydrorham_reduct"/>
</dbReference>
<dbReference type="Proteomes" id="UP000182229">
    <property type="component" value="Unassembled WGS sequence"/>
</dbReference>
<feature type="compositionally biased region" description="Basic and acidic residues" evidence="7">
    <location>
        <begin position="762"/>
        <end position="776"/>
    </location>
</feature>
<evidence type="ECO:0000259" key="8">
    <source>
        <dbReference type="Pfam" id="PF04321"/>
    </source>
</evidence>
<reference evidence="10" key="1">
    <citation type="submission" date="2016-11" db="EMBL/GenBank/DDBJ databases">
        <authorList>
            <person name="Shukria A."/>
            <person name="Stevens D.C."/>
        </authorList>
    </citation>
    <scope>NUCLEOTIDE SEQUENCE [LARGE SCALE GENOMIC DNA]</scope>
    <source>
        <strain evidence="10">Cbfe23</strain>
    </source>
</reference>
<protein>
    <recommendedName>
        <fullName evidence="4 6">dTDP-4-dehydrorhamnose reductase</fullName>
        <ecNumber evidence="3 6">1.1.1.133</ecNumber>
    </recommendedName>
</protein>
<evidence type="ECO:0000313" key="9">
    <source>
        <dbReference type="EMBL" id="OJH37246.1"/>
    </source>
</evidence>
<reference evidence="9 10" key="2">
    <citation type="submission" date="2016-12" db="EMBL/GenBank/DDBJ databases">
        <title>Draft Genome Sequence of Cystobacter ferrugineus Strain Cbfe23.</title>
        <authorList>
            <person name="Akbar S."/>
            <person name="Dowd S.E."/>
            <person name="Stevens D.C."/>
        </authorList>
    </citation>
    <scope>NUCLEOTIDE SEQUENCE [LARGE SCALE GENOMIC DNA]</scope>
    <source>
        <strain evidence="9 10">Cbfe23</strain>
    </source>
</reference>
<evidence type="ECO:0000313" key="10">
    <source>
        <dbReference type="Proteomes" id="UP000182229"/>
    </source>
</evidence>
<dbReference type="RefSeq" id="WP_071901581.1">
    <property type="nucleotide sequence ID" value="NZ_MPIN01000008.1"/>
</dbReference>
<dbReference type="Gene3D" id="3.90.25.10">
    <property type="entry name" value="UDP-galactose 4-epimerase, domain 1"/>
    <property type="match status" value="1"/>
</dbReference>
<dbReference type="InterPro" id="IPR036291">
    <property type="entry name" value="NAD(P)-bd_dom_sf"/>
</dbReference>
<dbReference type="Pfam" id="PF04321">
    <property type="entry name" value="RmlD_sub_bind"/>
    <property type="match status" value="1"/>
</dbReference>
<dbReference type="GO" id="GO:0004553">
    <property type="term" value="F:hydrolase activity, hydrolyzing O-glycosyl compounds"/>
    <property type="evidence" value="ECO:0007669"/>
    <property type="project" value="InterPro"/>
</dbReference>
<comment type="pathway">
    <text evidence="1 6">Carbohydrate biosynthesis; dTDP-L-rhamnose biosynthesis.</text>
</comment>
<dbReference type="Gene3D" id="3.40.50.720">
    <property type="entry name" value="NAD(P)-binding Rossmann-like Domain"/>
    <property type="match status" value="1"/>
</dbReference>
<gene>
    <name evidence="9" type="ORF">BON30_28470</name>
</gene>
<comment type="catalytic activity">
    <reaction evidence="5">
        <text>dTDP-beta-L-rhamnose + NADP(+) = dTDP-4-dehydro-beta-L-rhamnose + NADPH + H(+)</text>
        <dbReference type="Rhea" id="RHEA:21796"/>
        <dbReference type="ChEBI" id="CHEBI:15378"/>
        <dbReference type="ChEBI" id="CHEBI:57510"/>
        <dbReference type="ChEBI" id="CHEBI:57783"/>
        <dbReference type="ChEBI" id="CHEBI:58349"/>
        <dbReference type="ChEBI" id="CHEBI:62830"/>
        <dbReference type="EC" id="1.1.1.133"/>
    </reaction>
</comment>
<dbReference type="GO" id="GO:0019305">
    <property type="term" value="P:dTDP-rhamnose biosynthetic process"/>
    <property type="evidence" value="ECO:0007669"/>
    <property type="project" value="UniProtKB-UniPathway"/>
</dbReference>
<dbReference type="SUPFAM" id="SSF51445">
    <property type="entry name" value="(Trans)glycosidases"/>
    <property type="match status" value="1"/>
</dbReference>
<comment type="function">
    <text evidence="6">Catalyzes the reduction of dTDP-6-deoxy-L-lyxo-4-hexulose to yield dTDP-L-rhamnose.</text>
</comment>
<dbReference type="SUPFAM" id="SSF51735">
    <property type="entry name" value="NAD(P)-binding Rossmann-fold domains"/>
    <property type="match status" value="1"/>
</dbReference>
<dbReference type="InterPro" id="IPR017853">
    <property type="entry name" value="GH"/>
</dbReference>
<dbReference type="EMBL" id="MPIN01000008">
    <property type="protein sequence ID" value="OJH37246.1"/>
    <property type="molecule type" value="Genomic_DNA"/>
</dbReference>
<dbReference type="Gene3D" id="3.20.20.80">
    <property type="entry name" value="Glycosidases"/>
    <property type="match status" value="1"/>
</dbReference>
<evidence type="ECO:0000256" key="5">
    <source>
        <dbReference type="ARBA" id="ARBA00048200"/>
    </source>
</evidence>
<dbReference type="PANTHER" id="PTHR10491">
    <property type="entry name" value="DTDP-4-DEHYDRORHAMNOSE REDUCTASE"/>
    <property type="match status" value="1"/>
</dbReference>
<evidence type="ECO:0000256" key="7">
    <source>
        <dbReference type="SAM" id="MobiDB-lite"/>
    </source>
</evidence>
<accession>A0A1L9B4S9</accession>
<feature type="region of interest" description="Disordered" evidence="7">
    <location>
        <begin position="762"/>
        <end position="783"/>
    </location>
</feature>
<comment type="similarity">
    <text evidence="2 6">Belongs to the dTDP-4-dehydrorhamnose reductase family.</text>
</comment>
<name>A0A1L9B4S9_9BACT</name>
<dbReference type="AlphaFoldDB" id="A0A1L9B4S9"/>
<organism evidence="9 10">
    <name type="scientific">Cystobacter ferrugineus</name>
    <dbReference type="NCBI Taxonomy" id="83449"/>
    <lineage>
        <taxon>Bacteria</taxon>
        <taxon>Pseudomonadati</taxon>
        <taxon>Myxococcota</taxon>
        <taxon>Myxococcia</taxon>
        <taxon>Myxococcales</taxon>
        <taxon>Cystobacterineae</taxon>
        <taxon>Archangiaceae</taxon>
        <taxon>Cystobacter</taxon>
    </lineage>
</organism>
<evidence type="ECO:0000256" key="6">
    <source>
        <dbReference type="RuleBase" id="RU364082"/>
    </source>
</evidence>
<dbReference type="EC" id="1.1.1.133" evidence="3 6"/>
<dbReference type="STRING" id="83449.BON30_28470"/>
<proteinExistence type="inferred from homology"/>
<dbReference type="UniPathway" id="UPA00124"/>
<dbReference type="GO" id="GO:0005975">
    <property type="term" value="P:carbohydrate metabolic process"/>
    <property type="evidence" value="ECO:0007669"/>
    <property type="project" value="InterPro"/>
</dbReference>
<dbReference type="OrthoDB" id="9803892at2"/>
<dbReference type="InterPro" id="IPR001360">
    <property type="entry name" value="Glyco_hydro_1"/>
</dbReference>
<dbReference type="InterPro" id="IPR029903">
    <property type="entry name" value="RmlD-like-bd"/>
</dbReference>
<dbReference type="CDD" id="cd05254">
    <property type="entry name" value="dTDP_HR_like_SDR_e"/>
    <property type="match status" value="1"/>
</dbReference>
<keyword evidence="6" id="KW-0560">Oxidoreductase</keyword>
<evidence type="ECO:0000256" key="1">
    <source>
        <dbReference type="ARBA" id="ARBA00004781"/>
    </source>
</evidence>
<feature type="domain" description="RmlD-like substrate binding" evidence="8">
    <location>
        <begin position="463"/>
        <end position="721"/>
    </location>
</feature>
<dbReference type="PANTHER" id="PTHR10491:SF4">
    <property type="entry name" value="METHIONINE ADENOSYLTRANSFERASE 2 SUBUNIT BETA"/>
    <property type="match status" value="1"/>
</dbReference>
<sequence>MSATSARPAGLPEIWGGIEGTVNRVGDRYFDQMRRSGHWERIEDLDLIAALGIQALRYPVLWEHIAPNGPHRADWTWPDARLARLRQLGVRPIVGLVHHGSGPRHTSLVDPAFPLELARYARAVAERYPWVEDYTPVNEPLTTGRFSGLYGHWYPHGKDYPTFARTMMVQCRAIVEAMRAIREVNPRARLIQTEDMGRTYSTPHLAYQAEFENHQRWLSLDLLCGRVDRQHPLWSHLLSWGCSEAELGWFLDNPMPPDVVGMNYYITSDRLLDERMEHYPKWSHGGNDRDTYADVHVAGVWKDAISGHRDVLAWAWERYKLPVAFTEVHLGCTREDQLRWLGEAWDAVCSLRAEGVDVRALTVWSLLGAYDWNTLVTADRGFYEPGVFDMRSSRPRPTALAWMTHALARRGHYEHPVLASPGWWRRDERPEPHFAANLHGDSPAPYATYVPPRRAGAEQPRPVLISGATGTLGRAFARLCTSRGIAFRLLSRQEMDIASPQSVERALEHYRPWVVINAAGYVRVDDAEVDTERCFRENALGPEILAAACRARDVRLVTFSSDLVFGGERRSAYLESNKVQPLNQYGRSKAEAERRVLERMPDALVVRTGAFFGPWDTYNFVTLALGTLARGERFAAADDVVVSPTYVPDLVHTCLDLLLDEASGVWHLTNAGEVTWAEFAAQAARVAGLNPSRVEARPLESFGWVAPRPRYSALASERAQLMPPLTQALERYLVDDEIKPARRPAGGGRAACAVCGGTNDESHGDGRCRLHRERGDGGVATGG</sequence>
<keyword evidence="10" id="KW-1185">Reference proteome</keyword>